<evidence type="ECO:0000313" key="3">
    <source>
        <dbReference type="Proteomes" id="UP001497392"/>
    </source>
</evidence>
<accession>A0ABP1FME4</accession>
<name>A0ABP1FME4_9CHLO</name>
<keyword evidence="3" id="KW-1185">Reference proteome</keyword>
<dbReference type="Proteomes" id="UP001497392">
    <property type="component" value="Unassembled WGS sequence"/>
</dbReference>
<sequence>MERGCVAFAIVDIPNSAPLNSLADQTSPSSFSQWDGSIPTYTQLMDELEKPEPFLLSAWAERRDISARTEAHQPPTDSSQAPCLLSARAPIAQSATVKALGVCMPAAELSLPDTPAASQADATGQARLLAGKEHSTSRSGPFQAARDVVCGKAQRKEQPRQLLEALQPESAVTGVSLRKQPGQAKQCPARQADIDSLGQKLGQAHRTKPEMPRSRNNMQASSQPKKQKAELTSQPVISAAEVAVESKRPLRLSLMSVQPHDRKNFRIKPEEEPISASGSPLWRPEQESGSDRLGNAISHLHEPCKPVQMEEEPVIPSLIGADPHASLSSAMQSQQRERRQFQADGEEAALDLNAQLWRRKQSRRNGVQHLWNKAVQVKEKSAIGKVKVEH</sequence>
<feature type="region of interest" description="Disordered" evidence="1">
    <location>
        <begin position="269"/>
        <end position="290"/>
    </location>
</feature>
<proteinExistence type="predicted"/>
<comment type="caution">
    <text evidence="2">The sequence shown here is derived from an EMBL/GenBank/DDBJ whole genome shotgun (WGS) entry which is preliminary data.</text>
</comment>
<feature type="compositionally biased region" description="Polar residues" evidence="1">
    <location>
        <begin position="214"/>
        <end position="234"/>
    </location>
</feature>
<reference evidence="2 3" key="1">
    <citation type="submission" date="2024-06" db="EMBL/GenBank/DDBJ databases">
        <authorList>
            <person name="Kraege A."/>
            <person name="Thomma B."/>
        </authorList>
    </citation>
    <scope>NUCLEOTIDE SEQUENCE [LARGE SCALE GENOMIC DNA]</scope>
</reference>
<gene>
    <name evidence="2" type="primary">g3277</name>
    <name evidence="2" type="ORF">VP750_LOCUS2799</name>
</gene>
<organism evidence="2 3">
    <name type="scientific">Coccomyxa viridis</name>
    <dbReference type="NCBI Taxonomy" id="1274662"/>
    <lineage>
        <taxon>Eukaryota</taxon>
        <taxon>Viridiplantae</taxon>
        <taxon>Chlorophyta</taxon>
        <taxon>core chlorophytes</taxon>
        <taxon>Trebouxiophyceae</taxon>
        <taxon>Trebouxiophyceae incertae sedis</taxon>
        <taxon>Coccomyxaceae</taxon>
        <taxon>Coccomyxa</taxon>
    </lineage>
</organism>
<feature type="region of interest" description="Disordered" evidence="1">
    <location>
        <begin position="200"/>
        <end position="234"/>
    </location>
</feature>
<evidence type="ECO:0000313" key="2">
    <source>
        <dbReference type="EMBL" id="CAL5221140.1"/>
    </source>
</evidence>
<protein>
    <submittedName>
        <fullName evidence="2">G3277 protein</fullName>
    </submittedName>
</protein>
<evidence type="ECO:0000256" key="1">
    <source>
        <dbReference type="SAM" id="MobiDB-lite"/>
    </source>
</evidence>
<dbReference type="EMBL" id="CAXHTA020000005">
    <property type="protein sequence ID" value="CAL5221140.1"/>
    <property type="molecule type" value="Genomic_DNA"/>
</dbReference>